<proteinExistence type="predicted"/>
<dbReference type="AlphaFoldDB" id="A0AAV6V143"/>
<evidence type="ECO:0000313" key="3">
    <source>
        <dbReference type="Proteomes" id="UP000827092"/>
    </source>
</evidence>
<dbReference type="Proteomes" id="UP000827092">
    <property type="component" value="Unassembled WGS sequence"/>
</dbReference>
<name>A0AAV6V143_9ARAC</name>
<feature type="signal peptide" evidence="1">
    <location>
        <begin position="1"/>
        <end position="20"/>
    </location>
</feature>
<dbReference type="EMBL" id="JAFNEN010000191">
    <property type="protein sequence ID" value="KAG8190204.1"/>
    <property type="molecule type" value="Genomic_DNA"/>
</dbReference>
<feature type="chain" id="PRO_5043417342" evidence="1">
    <location>
        <begin position="21"/>
        <end position="271"/>
    </location>
</feature>
<dbReference type="PANTHER" id="PTHR33964:SF1">
    <property type="entry name" value="RE45066P"/>
    <property type="match status" value="1"/>
</dbReference>
<keyword evidence="3" id="KW-1185">Reference proteome</keyword>
<accession>A0AAV6V143</accession>
<evidence type="ECO:0000256" key="1">
    <source>
        <dbReference type="SAM" id="SignalP"/>
    </source>
</evidence>
<protein>
    <submittedName>
        <fullName evidence="2">Uncharacterized protein</fullName>
    </submittedName>
</protein>
<reference evidence="2 3" key="1">
    <citation type="journal article" date="2022" name="Nat. Ecol. Evol.">
        <title>A masculinizing supergene underlies an exaggerated male reproductive morph in a spider.</title>
        <authorList>
            <person name="Hendrickx F."/>
            <person name="De Corte Z."/>
            <person name="Sonet G."/>
            <person name="Van Belleghem S.M."/>
            <person name="Kostlbacher S."/>
            <person name="Vangestel C."/>
        </authorList>
    </citation>
    <scope>NUCLEOTIDE SEQUENCE [LARGE SCALE GENOMIC DNA]</scope>
    <source>
        <strain evidence="2">W744_W776</strain>
    </source>
</reference>
<evidence type="ECO:0000313" key="2">
    <source>
        <dbReference type="EMBL" id="KAG8190204.1"/>
    </source>
</evidence>
<keyword evidence="1" id="KW-0732">Signal</keyword>
<comment type="caution">
    <text evidence="2">The sequence shown here is derived from an EMBL/GenBank/DDBJ whole genome shotgun (WGS) entry which is preliminary data.</text>
</comment>
<organism evidence="2 3">
    <name type="scientific">Oedothorax gibbosus</name>
    <dbReference type="NCBI Taxonomy" id="931172"/>
    <lineage>
        <taxon>Eukaryota</taxon>
        <taxon>Metazoa</taxon>
        <taxon>Ecdysozoa</taxon>
        <taxon>Arthropoda</taxon>
        <taxon>Chelicerata</taxon>
        <taxon>Arachnida</taxon>
        <taxon>Araneae</taxon>
        <taxon>Araneomorphae</taxon>
        <taxon>Entelegynae</taxon>
        <taxon>Araneoidea</taxon>
        <taxon>Linyphiidae</taxon>
        <taxon>Erigoninae</taxon>
        <taxon>Oedothorax</taxon>
    </lineage>
</organism>
<sequence>MKSEWIFLLVIIAVLGIAGAKGNDCNATVVNPCFHNATHYERVAFPLYGQDEGELDETCRKINESFYCLNDYIDSCHNQPECDEQCEETIFHIELFFNATGLLNLQSELCEAENHLRKVYLDNYVCLGDNAHHYATCHNISQKSVKYMETLSARDAIIKAQCCYMSWFQDCIKNATEICGQDAVDYVSYGLYTLIAHVEEQMCKNNPVKCEMPPLPIYTEDEDETSSAEEEILDFTSKNPDNGHNGASNHLVCSTLLFSLTSLFVQYIYFH</sequence>
<dbReference type="PANTHER" id="PTHR33964">
    <property type="entry name" value="RE45066P-RELATED"/>
    <property type="match status" value="1"/>
</dbReference>
<gene>
    <name evidence="2" type="ORF">JTE90_011926</name>
</gene>